<protein>
    <submittedName>
        <fullName evidence="2">Alpha/beta hydrolase</fullName>
    </submittedName>
</protein>
<dbReference type="InterPro" id="IPR000639">
    <property type="entry name" value="Epox_hydrolase-like"/>
</dbReference>
<dbReference type="EMBL" id="JACWMW010000003">
    <property type="protein sequence ID" value="MBD1386397.1"/>
    <property type="molecule type" value="Genomic_DNA"/>
</dbReference>
<dbReference type="PANTHER" id="PTHR43798:SF33">
    <property type="entry name" value="HYDROLASE, PUTATIVE (AFU_ORTHOLOGUE AFUA_2G14860)-RELATED"/>
    <property type="match status" value="1"/>
</dbReference>
<sequence length="308" mass="35393">MKFLKNLLWFVVVLLILGAVAAYIIYAHYNTEKKELTYELRKNTNGSYIELSGGVTHYELDGPDTGKVIVLLHGFSVPYYIWNGTYEYLAEHGFRVLRYDQFGRGYSDRPNVAYDKQLYFDQLKELLEKLNVKQPVSLVGVSFGGMLATDFTVAYPNIVNKVVLIDPGYPSTAPKMPQFIAEYYEAIQPEERALGQMSDFKYPDKYPNWVEQYRPQMEYKGFRHAIVSTTYHYTGSYNGRQSNTALNNLHKPVLLVWGKEDKTVPFTYSDSIRSVLKAEFLPVDDAAHLPYLEQADIVNPALVTFLRK</sequence>
<dbReference type="InterPro" id="IPR000073">
    <property type="entry name" value="AB_hydrolase_1"/>
</dbReference>
<dbReference type="Gene3D" id="3.40.50.1820">
    <property type="entry name" value="alpha/beta hydrolase"/>
    <property type="match status" value="1"/>
</dbReference>
<comment type="caution">
    <text evidence="2">The sequence shown here is derived from an EMBL/GenBank/DDBJ whole genome shotgun (WGS) entry which is preliminary data.</text>
</comment>
<evidence type="ECO:0000313" key="2">
    <source>
        <dbReference type="EMBL" id="MBD1386397.1"/>
    </source>
</evidence>
<dbReference type="PRINTS" id="PR00111">
    <property type="entry name" value="ABHYDROLASE"/>
</dbReference>
<dbReference type="SUPFAM" id="SSF53474">
    <property type="entry name" value="alpha/beta-Hydrolases"/>
    <property type="match status" value="1"/>
</dbReference>
<dbReference type="RefSeq" id="WP_191176254.1">
    <property type="nucleotide sequence ID" value="NZ_JACWMW010000003.1"/>
</dbReference>
<evidence type="ECO:0000313" key="3">
    <source>
        <dbReference type="Proteomes" id="UP000618754"/>
    </source>
</evidence>
<reference evidence="2 3" key="1">
    <citation type="submission" date="2020-09" db="EMBL/GenBank/DDBJ databases">
        <title>Novel species of Mucilaginibacter isolated from a glacier on the Tibetan Plateau.</title>
        <authorList>
            <person name="Liu Q."/>
            <person name="Xin Y.-H."/>
        </authorList>
    </citation>
    <scope>NUCLEOTIDE SEQUENCE [LARGE SCALE GENOMIC DNA]</scope>
    <source>
        <strain evidence="2 3">CGMCC 1.13878</strain>
    </source>
</reference>
<dbReference type="Pfam" id="PF00561">
    <property type="entry name" value="Abhydrolase_1"/>
    <property type="match status" value="1"/>
</dbReference>
<keyword evidence="3" id="KW-1185">Reference proteome</keyword>
<evidence type="ECO:0000259" key="1">
    <source>
        <dbReference type="Pfam" id="PF00561"/>
    </source>
</evidence>
<accession>A0ABR7X754</accession>
<feature type="domain" description="AB hydrolase-1" evidence="1">
    <location>
        <begin position="68"/>
        <end position="293"/>
    </location>
</feature>
<dbReference type="PANTHER" id="PTHR43798">
    <property type="entry name" value="MONOACYLGLYCEROL LIPASE"/>
    <property type="match status" value="1"/>
</dbReference>
<gene>
    <name evidence="2" type="ORF">IDJ75_14020</name>
</gene>
<dbReference type="InterPro" id="IPR050266">
    <property type="entry name" value="AB_hydrolase_sf"/>
</dbReference>
<organism evidence="2 3">
    <name type="scientific">Mucilaginibacter rigui</name>
    <dbReference type="NCBI Taxonomy" id="534635"/>
    <lineage>
        <taxon>Bacteria</taxon>
        <taxon>Pseudomonadati</taxon>
        <taxon>Bacteroidota</taxon>
        <taxon>Sphingobacteriia</taxon>
        <taxon>Sphingobacteriales</taxon>
        <taxon>Sphingobacteriaceae</taxon>
        <taxon>Mucilaginibacter</taxon>
    </lineage>
</organism>
<dbReference type="InterPro" id="IPR029058">
    <property type="entry name" value="AB_hydrolase_fold"/>
</dbReference>
<proteinExistence type="predicted"/>
<dbReference type="GO" id="GO:0016787">
    <property type="term" value="F:hydrolase activity"/>
    <property type="evidence" value="ECO:0007669"/>
    <property type="project" value="UniProtKB-KW"/>
</dbReference>
<keyword evidence="2" id="KW-0378">Hydrolase</keyword>
<name>A0ABR7X754_9SPHI</name>
<dbReference type="Proteomes" id="UP000618754">
    <property type="component" value="Unassembled WGS sequence"/>
</dbReference>
<dbReference type="PRINTS" id="PR00412">
    <property type="entry name" value="EPOXHYDRLASE"/>
</dbReference>